<keyword evidence="3" id="KW-1185">Reference proteome</keyword>
<dbReference type="InterPro" id="IPR013103">
    <property type="entry name" value="RVT_2"/>
</dbReference>
<dbReference type="SUPFAM" id="SSF56672">
    <property type="entry name" value="DNA/RNA polymerases"/>
    <property type="match status" value="1"/>
</dbReference>
<evidence type="ECO:0000313" key="2">
    <source>
        <dbReference type="EMBL" id="WVZ50248.1"/>
    </source>
</evidence>
<proteinExistence type="predicted"/>
<dbReference type="CDD" id="cd09272">
    <property type="entry name" value="RNase_HI_RT_Ty1"/>
    <property type="match status" value="1"/>
</dbReference>
<feature type="domain" description="Reverse transcriptase Ty1/copia-type" evidence="1">
    <location>
        <begin position="11"/>
        <end position="167"/>
    </location>
</feature>
<dbReference type="EMBL" id="CP144745">
    <property type="protein sequence ID" value="WVZ50248.1"/>
    <property type="molecule type" value="Genomic_DNA"/>
</dbReference>
<dbReference type="InterPro" id="IPR043502">
    <property type="entry name" value="DNA/RNA_pol_sf"/>
</dbReference>
<dbReference type="AlphaFoldDB" id="A0AAQ3PM58"/>
<protein>
    <recommendedName>
        <fullName evidence="1">Reverse transcriptase Ty1/copia-type domain-containing protein</fullName>
    </recommendedName>
</protein>
<gene>
    <name evidence="2" type="ORF">U9M48_001522</name>
</gene>
<name>A0AAQ3PM58_PASNO</name>
<sequence>MIEEMESIKGNQTWCLVPLPPGQRPIGLKWVFKVKKNSSGEVVKHKARLVAKGYVQQQGIDYEEAFAPVARIESVRLLLALAAQEGWAVHHMDVKSAFLNGELREEVYVKQPPGFIVEGEEQKVLKLDKALYGLRQAPRAWNDKLHTTLVGLGFQHSASEHAVYAREIEAFKRQMQSKFKMSDLGLLCFYLGIEVNQTEDGITLSQAAYARKILERAGMEACNPSHTPMEPRLKLSKTSTAAPVDATGFMEAPTTEHLSAVKRILRYVAGTIEYGCSYKKTASKLELYGYLHGYSDSDMAGDIDTCKSTSGSAIALSKNPVFHERSKHIDTRFYYIRECIGDGKMKVKHVRTEEQLADILTKPFGRD</sequence>
<dbReference type="Proteomes" id="UP001341281">
    <property type="component" value="Chromosome 01"/>
</dbReference>
<evidence type="ECO:0000259" key="1">
    <source>
        <dbReference type="Pfam" id="PF07727"/>
    </source>
</evidence>
<evidence type="ECO:0000313" key="3">
    <source>
        <dbReference type="Proteomes" id="UP001341281"/>
    </source>
</evidence>
<dbReference type="Pfam" id="PF07727">
    <property type="entry name" value="RVT_2"/>
    <property type="match status" value="1"/>
</dbReference>
<reference evidence="2 3" key="1">
    <citation type="submission" date="2024-02" db="EMBL/GenBank/DDBJ databases">
        <title>High-quality chromosome-scale genome assembly of Pensacola bahiagrass (Paspalum notatum Flugge var. saurae).</title>
        <authorList>
            <person name="Vega J.M."/>
            <person name="Podio M."/>
            <person name="Orjuela J."/>
            <person name="Siena L.A."/>
            <person name="Pessino S.C."/>
            <person name="Combes M.C."/>
            <person name="Mariac C."/>
            <person name="Albertini E."/>
            <person name="Pupilli F."/>
            <person name="Ortiz J.P.A."/>
            <person name="Leblanc O."/>
        </authorList>
    </citation>
    <scope>NUCLEOTIDE SEQUENCE [LARGE SCALE GENOMIC DNA]</scope>
    <source>
        <strain evidence="2">R1</strain>
        <tissue evidence="2">Leaf</tissue>
    </source>
</reference>
<feature type="non-terminal residue" evidence="2">
    <location>
        <position position="1"/>
    </location>
</feature>
<organism evidence="2 3">
    <name type="scientific">Paspalum notatum var. saurae</name>
    <dbReference type="NCBI Taxonomy" id="547442"/>
    <lineage>
        <taxon>Eukaryota</taxon>
        <taxon>Viridiplantae</taxon>
        <taxon>Streptophyta</taxon>
        <taxon>Embryophyta</taxon>
        <taxon>Tracheophyta</taxon>
        <taxon>Spermatophyta</taxon>
        <taxon>Magnoliopsida</taxon>
        <taxon>Liliopsida</taxon>
        <taxon>Poales</taxon>
        <taxon>Poaceae</taxon>
        <taxon>PACMAD clade</taxon>
        <taxon>Panicoideae</taxon>
        <taxon>Andropogonodae</taxon>
        <taxon>Paspaleae</taxon>
        <taxon>Paspalinae</taxon>
        <taxon>Paspalum</taxon>
    </lineage>
</organism>
<accession>A0AAQ3PM58</accession>
<dbReference type="PANTHER" id="PTHR11439:SF515">
    <property type="entry name" value="GAG-POL POLYPROTEIN"/>
    <property type="match status" value="1"/>
</dbReference>
<dbReference type="PANTHER" id="PTHR11439">
    <property type="entry name" value="GAG-POL-RELATED RETROTRANSPOSON"/>
    <property type="match status" value="1"/>
</dbReference>